<evidence type="ECO:0000256" key="3">
    <source>
        <dbReference type="ARBA" id="ARBA00022475"/>
    </source>
</evidence>
<dbReference type="GO" id="GO:0005886">
    <property type="term" value="C:plasma membrane"/>
    <property type="evidence" value="ECO:0007669"/>
    <property type="project" value="UniProtKB-SubCell"/>
</dbReference>
<gene>
    <name evidence="8" type="ORF">PUW23_04675</name>
</gene>
<dbReference type="Gene3D" id="1.20.1250.20">
    <property type="entry name" value="MFS general substrate transporter like domains"/>
    <property type="match status" value="1"/>
</dbReference>
<keyword evidence="5 7" id="KW-1133">Transmembrane helix</keyword>
<keyword evidence="3" id="KW-1003">Cell membrane</keyword>
<dbReference type="PANTHER" id="PTHR23513">
    <property type="entry name" value="INTEGRAL MEMBRANE EFFLUX PROTEIN-RELATED"/>
    <property type="match status" value="1"/>
</dbReference>
<dbReference type="CDD" id="cd06173">
    <property type="entry name" value="MFS_MefA_like"/>
    <property type="match status" value="1"/>
</dbReference>
<dbReference type="AlphaFoldDB" id="A0AAX3N4I6"/>
<evidence type="ECO:0000256" key="6">
    <source>
        <dbReference type="ARBA" id="ARBA00023136"/>
    </source>
</evidence>
<feature type="transmembrane region" description="Helical" evidence="7">
    <location>
        <begin position="289"/>
        <end position="306"/>
    </location>
</feature>
<evidence type="ECO:0000256" key="5">
    <source>
        <dbReference type="ARBA" id="ARBA00022989"/>
    </source>
</evidence>
<accession>A0AAX3N4I6</accession>
<name>A0AAX3N4I6_9BACL</name>
<dbReference type="Proteomes" id="UP001220962">
    <property type="component" value="Chromosome"/>
</dbReference>
<evidence type="ECO:0000256" key="4">
    <source>
        <dbReference type="ARBA" id="ARBA00022692"/>
    </source>
</evidence>
<dbReference type="RefSeq" id="WP_047914381.1">
    <property type="nucleotide sequence ID" value="NZ_CP118101.1"/>
</dbReference>
<keyword evidence="4 7" id="KW-0812">Transmembrane</keyword>
<protein>
    <submittedName>
        <fullName evidence="8">MFS transporter</fullName>
    </submittedName>
</protein>
<feature type="transmembrane region" description="Helical" evidence="7">
    <location>
        <begin position="40"/>
        <end position="61"/>
    </location>
</feature>
<dbReference type="SUPFAM" id="SSF103473">
    <property type="entry name" value="MFS general substrate transporter"/>
    <property type="match status" value="1"/>
</dbReference>
<feature type="transmembrane region" description="Helical" evidence="7">
    <location>
        <begin position="257"/>
        <end position="277"/>
    </location>
</feature>
<evidence type="ECO:0000256" key="1">
    <source>
        <dbReference type="ARBA" id="ARBA00004651"/>
    </source>
</evidence>
<dbReference type="Pfam" id="PF05977">
    <property type="entry name" value="MFS_3"/>
    <property type="match status" value="1"/>
</dbReference>
<evidence type="ECO:0000313" key="8">
    <source>
        <dbReference type="EMBL" id="WDH83542.1"/>
    </source>
</evidence>
<feature type="transmembrane region" description="Helical" evidence="7">
    <location>
        <begin position="347"/>
        <end position="370"/>
    </location>
</feature>
<evidence type="ECO:0000313" key="9">
    <source>
        <dbReference type="Proteomes" id="UP001220962"/>
    </source>
</evidence>
<dbReference type="InterPro" id="IPR010290">
    <property type="entry name" value="TM_effector"/>
</dbReference>
<organism evidence="8 9">
    <name type="scientific">Paenibacillus urinalis</name>
    <dbReference type="NCBI Taxonomy" id="521520"/>
    <lineage>
        <taxon>Bacteria</taxon>
        <taxon>Bacillati</taxon>
        <taxon>Bacillota</taxon>
        <taxon>Bacilli</taxon>
        <taxon>Bacillales</taxon>
        <taxon>Paenibacillaceae</taxon>
        <taxon>Paenibacillus</taxon>
    </lineage>
</organism>
<keyword evidence="6 7" id="KW-0472">Membrane</keyword>
<reference evidence="8" key="1">
    <citation type="submission" date="2023-02" db="EMBL/GenBank/DDBJ databases">
        <title>Pathogen: clinical or host-associated sample.</title>
        <authorList>
            <person name="Hergert J."/>
            <person name="Casey R."/>
            <person name="Wagner J."/>
            <person name="Young E.L."/>
            <person name="Oakeson K.F."/>
        </authorList>
    </citation>
    <scope>NUCLEOTIDE SEQUENCE</scope>
    <source>
        <strain evidence="8">2022CK-00830</strain>
    </source>
</reference>
<evidence type="ECO:0000256" key="2">
    <source>
        <dbReference type="ARBA" id="ARBA00022448"/>
    </source>
</evidence>
<feature type="transmembrane region" description="Helical" evidence="7">
    <location>
        <begin position="9"/>
        <end position="34"/>
    </location>
</feature>
<feature type="transmembrane region" description="Helical" evidence="7">
    <location>
        <begin position="376"/>
        <end position="395"/>
    </location>
</feature>
<keyword evidence="2" id="KW-0813">Transport</keyword>
<proteinExistence type="predicted"/>
<comment type="subcellular location">
    <subcellularLocation>
        <location evidence="1">Cell membrane</location>
        <topology evidence="1">Multi-pass membrane protein</topology>
    </subcellularLocation>
</comment>
<dbReference type="PANTHER" id="PTHR23513:SF6">
    <property type="entry name" value="MAJOR FACILITATOR SUPERFAMILY ASSOCIATED DOMAIN-CONTAINING PROTEIN"/>
    <property type="match status" value="1"/>
</dbReference>
<dbReference type="EMBL" id="CP118101">
    <property type="protein sequence ID" value="WDH83542.1"/>
    <property type="molecule type" value="Genomic_DNA"/>
</dbReference>
<feature type="transmembrane region" description="Helical" evidence="7">
    <location>
        <begin position="312"/>
        <end position="335"/>
    </location>
</feature>
<sequence length="422" mass="45799">MSLWTNRNFWFMFLGRVITNIGDSLYAVAAMWLVSELGGSTLYTGLAGFLSIFPRFIQFISGPIIDRISIRRLLIVTQLSQAVILLLIPLADYMGFLTVGLVLIIFPILSSLNMFVYPAQVSALPKFVESKDLSKANSLFTFANQGIDTACNAVSGVIIVAFGAVSIYLLDSVMFVMGTIIFSMIRLPKIPKKESEDTFHLRTFFSNYKVELVEGVRILLSKSVSRLLMGVIVINCVGGATFVVLPEFGRMHGGAEVYGFLLMAQAVGSMLGALLAPYLKLERYGMGKIYAAAFVTSGVLWSVSMLTSNVGIAITIYGLAWFPGGITNILINTYLQKGIPQHLLGRVFSASYSLSGVAMPLGSLAGGILGQFISPAQVITLSGIIVLLVGVYWFYDKTTRGLPNSKNVNESSLIAENHSLSV</sequence>
<evidence type="ECO:0000256" key="7">
    <source>
        <dbReference type="SAM" id="Phobius"/>
    </source>
</evidence>
<dbReference type="InterPro" id="IPR036259">
    <property type="entry name" value="MFS_trans_sf"/>
</dbReference>
<feature type="transmembrane region" description="Helical" evidence="7">
    <location>
        <begin position="227"/>
        <end position="245"/>
    </location>
</feature>